<feature type="region of interest" description="Disordered" evidence="1">
    <location>
        <begin position="1"/>
        <end position="49"/>
    </location>
</feature>
<dbReference type="Proteomes" id="UP001230654">
    <property type="component" value="Unassembled WGS sequence"/>
</dbReference>
<keyword evidence="3" id="KW-1185">Reference proteome</keyword>
<dbReference type="Gene3D" id="1.10.287.1080">
    <property type="entry name" value="MazG-like"/>
    <property type="match status" value="1"/>
</dbReference>
<feature type="compositionally biased region" description="Low complexity" evidence="1">
    <location>
        <begin position="32"/>
        <end position="48"/>
    </location>
</feature>
<organism evidence="2 3">
    <name type="scientific">Streptomyces rishiriensis</name>
    <dbReference type="NCBI Taxonomy" id="68264"/>
    <lineage>
        <taxon>Bacteria</taxon>
        <taxon>Bacillati</taxon>
        <taxon>Actinomycetota</taxon>
        <taxon>Actinomycetes</taxon>
        <taxon>Kitasatosporales</taxon>
        <taxon>Streptomycetaceae</taxon>
        <taxon>Streptomyces</taxon>
    </lineage>
</organism>
<evidence type="ECO:0000313" key="2">
    <source>
        <dbReference type="EMBL" id="MDQ0580657.1"/>
    </source>
</evidence>
<sequence length="168" mass="17979">MSTQPRPPRPTPTEPTELPSPAEPQGPVDLMSPISPISPSDPAGSPDPTDLWATVDALWTWLDSRSAHRGREGLLLRVLKLSEEVGEVAQAVIGATGQNPRKGVSHTWEDVQAELCDVAITALVALRTLTPQAEAVFAEHLARVEERSVGRAVERSVERAGEDGAGVR</sequence>
<evidence type="ECO:0000313" key="3">
    <source>
        <dbReference type="Proteomes" id="UP001230654"/>
    </source>
</evidence>
<dbReference type="GO" id="GO:0016787">
    <property type="term" value="F:hydrolase activity"/>
    <property type="evidence" value="ECO:0007669"/>
    <property type="project" value="UniProtKB-KW"/>
</dbReference>
<gene>
    <name evidence="2" type="ORF">QF030_002835</name>
</gene>
<dbReference type="InterPro" id="IPR044548">
    <property type="entry name" value="AF0060_NTP-PPase_MazG-like"/>
</dbReference>
<dbReference type="SUPFAM" id="SSF101386">
    <property type="entry name" value="all-alpha NTP pyrophosphatases"/>
    <property type="match status" value="1"/>
</dbReference>
<feature type="compositionally biased region" description="Pro residues" evidence="1">
    <location>
        <begin position="1"/>
        <end position="13"/>
    </location>
</feature>
<name>A0ABU0NNE9_STRRH</name>
<evidence type="ECO:0000256" key="1">
    <source>
        <dbReference type="SAM" id="MobiDB-lite"/>
    </source>
</evidence>
<comment type="caution">
    <text evidence="2">The sequence shown here is derived from an EMBL/GenBank/DDBJ whole genome shotgun (WGS) entry which is preliminary data.</text>
</comment>
<proteinExistence type="predicted"/>
<protein>
    <submittedName>
        <fullName evidence="2">NTP pyrophosphatase (Non-canonical NTP hydrolase)</fullName>
    </submittedName>
</protein>
<accession>A0ABU0NNE9</accession>
<keyword evidence="2" id="KW-0378">Hydrolase</keyword>
<dbReference type="CDD" id="cd11533">
    <property type="entry name" value="NTP-PPase_Af0060_like"/>
    <property type="match status" value="1"/>
</dbReference>
<dbReference type="EMBL" id="JAUSWV010000002">
    <property type="protein sequence ID" value="MDQ0580657.1"/>
    <property type="molecule type" value="Genomic_DNA"/>
</dbReference>
<reference evidence="2 3" key="1">
    <citation type="submission" date="2023-07" db="EMBL/GenBank/DDBJ databases">
        <title>Comparative genomics of wheat-associated soil bacteria to identify genetic determinants of phenazine resistance.</title>
        <authorList>
            <person name="Mouncey N."/>
        </authorList>
    </citation>
    <scope>NUCLEOTIDE SEQUENCE [LARGE SCALE GENOMIC DNA]</scope>
    <source>
        <strain evidence="2 3">B2I6</strain>
    </source>
</reference>